<comment type="similarity">
    <text evidence="1">Belongs to the 'phage' integrase family.</text>
</comment>
<evidence type="ECO:0000256" key="2">
    <source>
        <dbReference type="ARBA" id="ARBA00023125"/>
    </source>
</evidence>
<dbReference type="PANTHER" id="PTHR30349">
    <property type="entry name" value="PHAGE INTEGRASE-RELATED"/>
    <property type="match status" value="1"/>
</dbReference>
<dbReference type="Pfam" id="PF00589">
    <property type="entry name" value="Phage_integrase"/>
    <property type="match status" value="1"/>
</dbReference>
<gene>
    <name evidence="5" type="ORF">FYJ66_06435</name>
</gene>
<dbReference type="EMBL" id="VUNB01000005">
    <property type="protein sequence ID" value="MST69225.1"/>
    <property type="molecule type" value="Genomic_DNA"/>
</dbReference>
<name>A0A6A8M798_9FIRM</name>
<dbReference type="InterPro" id="IPR050090">
    <property type="entry name" value="Tyrosine_recombinase_XerCD"/>
</dbReference>
<evidence type="ECO:0000256" key="3">
    <source>
        <dbReference type="ARBA" id="ARBA00023172"/>
    </source>
</evidence>
<dbReference type="InterPro" id="IPR010998">
    <property type="entry name" value="Integrase_recombinase_N"/>
</dbReference>
<keyword evidence="3" id="KW-0233">DNA recombination</keyword>
<dbReference type="GO" id="GO:0015074">
    <property type="term" value="P:DNA integration"/>
    <property type="evidence" value="ECO:0007669"/>
    <property type="project" value="InterPro"/>
</dbReference>
<dbReference type="CDD" id="cd01189">
    <property type="entry name" value="INT_ICEBs1_C_like"/>
    <property type="match status" value="1"/>
</dbReference>
<organism evidence="5">
    <name type="scientific">Baileyella intestinalis</name>
    <dbReference type="NCBI Taxonomy" id="2606709"/>
    <lineage>
        <taxon>Bacteria</taxon>
        <taxon>Bacillati</taxon>
        <taxon>Bacillota</taxon>
        <taxon>Clostridia</taxon>
        <taxon>Peptostreptococcales</taxon>
        <taxon>Anaerovoracaceae</taxon>
        <taxon>Baileyella</taxon>
    </lineage>
</organism>
<dbReference type="SUPFAM" id="SSF56349">
    <property type="entry name" value="DNA breaking-rejoining enzymes"/>
    <property type="match status" value="1"/>
</dbReference>
<evidence type="ECO:0000313" key="5">
    <source>
        <dbReference type="EMBL" id="MST69225.1"/>
    </source>
</evidence>
<feature type="domain" description="Tyr recombinase" evidence="4">
    <location>
        <begin position="185"/>
        <end position="383"/>
    </location>
</feature>
<evidence type="ECO:0000256" key="1">
    <source>
        <dbReference type="ARBA" id="ARBA00008857"/>
    </source>
</evidence>
<dbReference type="GO" id="GO:0003677">
    <property type="term" value="F:DNA binding"/>
    <property type="evidence" value="ECO:0007669"/>
    <property type="project" value="UniProtKB-KW"/>
</dbReference>
<proteinExistence type="inferred from homology"/>
<dbReference type="PROSITE" id="PS51898">
    <property type="entry name" value="TYR_RECOMBINASE"/>
    <property type="match status" value="1"/>
</dbReference>
<protein>
    <submittedName>
        <fullName evidence="5">Site-specific integrase</fullName>
    </submittedName>
</protein>
<evidence type="ECO:0000259" key="4">
    <source>
        <dbReference type="PROSITE" id="PS51898"/>
    </source>
</evidence>
<dbReference type="GO" id="GO:0006310">
    <property type="term" value="P:DNA recombination"/>
    <property type="evidence" value="ECO:0007669"/>
    <property type="project" value="UniProtKB-KW"/>
</dbReference>
<dbReference type="Gene3D" id="1.10.443.10">
    <property type="entry name" value="Intergrase catalytic core"/>
    <property type="match status" value="1"/>
</dbReference>
<dbReference type="RefSeq" id="WP_154572700.1">
    <property type="nucleotide sequence ID" value="NZ_VUNB01000005.1"/>
</dbReference>
<keyword evidence="2" id="KW-0238">DNA-binding</keyword>
<reference evidence="5" key="1">
    <citation type="submission" date="2019-09" db="EMBL/GenBank/DDBJ databases">
        <title>In-depth cultivation of the pig gut microbiome towards novel bacterial diversity and tailored functional studies.</title>
        <authorList>
            <person name="Wylensek D."/>
            <person name="Hitch T.C.A."/>
            <person name="Clavel T."/>
        </authorList>
    </citation>
    <scope>NUCLEOTIDE SEQUENCE</scope>
    <source>
        <strain evidence="5">RF-744-FAT-WT-3</strain>
    </source>
</reference>
<dbReference type="Gene3D" id="1.10.150.130">
    <property type="match status" value="1"/>
</dbReference>
<dbReference type="InterPro" id="IPR013762">
    <property type="entry name" value="Integrase-like_cat_sf"/>
</dbReference>
<comment type="caution">
    <text evidence="5">The sequence shown here is derived from an EMBL/GenBank/DDBJ whole genome shotgun (WGS) entry which is preliminary data.</text>
</comment>
<dbReference type="InterPro" id="IPR002104">
    <property type="entry name" value="Integrase_catalytic"/>
</dbReference>
<dbReference type="PANTHER" id="PTHR30349:SF64">
    <property type="entry name" value="PROPHAGE INTEGRASE INTD-RELATED"/>
    <property type="match status" value="1"/>
</dbReference>
<dbReference type="AlphaFoldDB" id="A0A6A8M798"/>
<accession>A0A6A8M798</accession>
<sequence length="394" mass="45051">MNNNYYRLDELARKFYRGRGGTLRYIPNGKLRLDLYYVDDYGRKRRKVFVGRNIGECYERANQFAADSKGLISNNKSTIPEILRVKLANDLALHFIKPQTHGNYLTLVSNIENHLIGQLPVAGISTKMIENYLEYITGRYSDCTIDALYRFLSTAFDIAVQDNVVAKNPMRAFDIRKPKSKKSAQSVRGFTEEEQIRFLRALKTYTPPYGSMSYKLQFLVQLYSGLRMGEVNALTPEDIDFGRNLIHVRNTVILLNGKSELGDTAKTYNGVRDVPICKKLKPVLQEALEKMKDNPCHLVFYDHKADKVIGTSSASSSFTRMCKRCGIDLRGSHALRHTFATRCIEAGVPAVVLKKWLGHSDIHVTMDIYADVYDRMHHDAIEKLDKHISEMYND</sequence>
<dbReference type="InterPro" id="IPR011010">
    <property type="entry name" value="DNA_brk_join_enz"/>
</dbReference>